<dbReference type="RefSeq" id="WP_232138392.1">
    <property type="nucleotide sequence ID" value="NZ_CP089507.1"/>
</dbReference>
<feature type="region of interest" description="Disordered" evidence="10">
    <location>
        <begin position="74"/>
        <end position="160"/>
    </location>
</feature>
<evidence type="ECO:0000313" key="11">
    <source>
        <dbReference type="EMBL" id="MCD9098951.1"/>
    </source>
</evidence>
<reference evidence="11" key="1">
    <citation type="submission" date="2021-12" db="EMBL/GenBank/DDBJ databases">
        <authorList>
            <person name="Ulrich A."/>
        </authorList>
    </citation>
    <scope>NUCLEOTIDE SEQUENCE</scope>
    <source>
        <strain evidence="11">A1P009</strain>
    </source>
</reference>
<comment type="caution">
    <text evidence="11">The sequence shown here is derived from an EMBL/GenBank/DDBJ whole genome shotgun (WGS) entry which is preliminary data.</text>
</comment>
<evidence type="ECO:0000256" key="1">
    <source>
        <dbReference type="ARBA" id="ARBA00004167"/>
    </source>
</evidence>
<comment type="similarity">
    <text evidence="9">Belongs to the TatB family.</text>
</comment>
<comment type="subunit">
    <text evidence="9">The Tat system comprises two distinct complexes: a TatABC complex, containing multiple copies of TatA, TatB and TatC subunits, and a separate TatA complex, containing only TatA subunits. Substrates initially bind to the TatABC complex, which probably triggers association of the separate TatA complex to form the active translocon.</text>
</comment>
<keyword evidence="12" id="KW-1185">Reference proteome</keyword>
<keyword evidence="2 9" id="KW-0813">Transport</keyword>
<evidence type="ECO:0000256" key="5">
    <source>
        <dbReference type="ARBA" id="ARBA00022927"/>
    </source>
</evidence>
<evidence type="ECO:0000256" key="2">
    <source>
        <dbReference type="ARBA" id="ARBA00022448"/>
    </source>
</evidence>
<dbReference type="InterPro" id="IPR018448">
    <property type="entry name" value="TatB"/>
</dbReference>
<dbReference type="Proteomes" id="UP001430360">
    <property type="component" value="Unassembled WGS sequence"/>
</dbReference>
<keyword evidence="7 9" id="KW-0811">Translocation</keyword>
<dbReference type="InterPro" id="IPR003369">
    <property type="entry name" value="TatA/B/E"/>
</dbReference>
<evidence type="ECO:0000256" key="7">
    <source>
        <dbReference type="ARBA" id="ARBA00023010"/>
    </source>
</evidence>
<feature type="compositionally biased region" description="Basic and acidic residues" evidence="10">
    <location>
        <begin position="78"/>
        <end position="96"/>
    </location>
</feature>
<protein>
    <recommendedName>
        <fullName evidence="9">Sec-independent protein translocase protein TatB</fullName>
    </recommendedName>
</protein>
<sequence length="160" mass="17313">MFGIGTGELMIIALVALIILGPERLPKAARFAGLWVRRARAQWYSVKSELERELAAEDLKRSVRDAQRSIADVGTQVRDAEQHARSSLDEVRKEAGDLVAQARRMSSEPPATHRSLDALPDPAPPADPPLPPDAIAGDPTRPPVPVTAIADEETDRGAAR</sequence>
<dbReference type="PANTHER" id="PTHR33162:SF1">
    <property type="entry name" value="SEC-INDEPENDENT PROTEIN TRANSLOCASE PROTEIN TATA, CHLOROPLASTIC"/>
    <property type="match status" value="1"/>
</dbReference>
<name>A0ABS8UJQ6_9GAMM</name>
<keyword evidence="3 9" id="KW-1003">Cell membrane</keyword>
<feature type="compositionally biased region" description="Pro residues" evidence="10">
    <location>
        <begin position="121"/>
        <end position="132"/>
    </location>
</feature>
<keyword evidence="4 9" id="KW-0812">Transmembrane</keyword>
<accession>A0ABS8UJQ6</accession>
<evidence type="ECO:0000256" key="6">
    <source>
        <dbReference type="ARBA" id="ARBA00022989"/>
    </source>
</evidence>
<dbReference type="Pfam" id="PF02416">
    <property type="entry name" value="TatA_B_E"/>
    <property type="match status" value="1"/>
</dbReference>
<keyword evidence="8 9" id="KW-0472">Membrane</keyword>
<evidence type="ECO:0000256" key="9">
    <source>
        <dbReference type="HAMAP-Rule" id="MF_00237"/>
    </source>
</evidence>
<dbReference type="HAMAP" id="MF_00237">
    <property type="entry name" value="TatB"/>
    <property type="match status" value="1"/>
</dbReference>
<evidence type="ECO:0000313" key="12">
    <source>
        <dbReference type="Proteomes" id="UP001430360"/>
    </source>
</evidence>
<keyword evidence="6 9" id="KW-1133">Transmembrane helix</keyword>
<comment type="function">
    <text evidence="9">Part of the twin-arginine translocation (Tat) system that transports large folded proteins containing a characteristic twin-arginine motif in their signal peptide across membranes. Together with TatC, TatB is part of a receptor directly interacting with Tat signal peptides. TatB may form an oligomeric binding site that transiently accommodates folded Tat precursor proteins before their translocation.</text>
</comment>
<evidence type="ECO:0000256" key="10">
    <source>
        <dbReference type="SAM" id="MobiDB-lite"/>
    </source>
</evidence>
<reference evidence="11" key="2">
    <citation type="journal article" date="2022" name="Syst. Appl. Microbiol.">
        <title>Physiological and genomic characterisation of Luteimonas fraxinea sp. nov., a bacterial species associated with trees tolerant to ash dieback.</title>
        <authorList>
            <person name="Ulrich K."/>
            <person name="Becker R."/>
            <person name="Behrendt U."/>
            <person name="Kube M."/>
            <person name="Schneck V."/>
            <person name="Ulrich A."/>
        </authorList>
    </citation>
    <scope>NUCLEOTIDE SEQUENCE</scope>
    <source>
        <strain evidence="11">A1P009</strain>
    </source>
</reference>
<keyword evidence="5 9" id="KW-0653">Protein transport</keyword>
<evidence type="ECO:0000256" key="4">
    <source>
        <dbReference type="ARBA" id="ARBA00022692"/>
    </source>
</evidence>
<dbReference type="PRINTS" id="PR01506">
    <property type="entry name" value="TATBPROTEIN"/>
</dbReference>
<evidence type="ECO:0000256" key="3">
    <source>
        <dbReference type="ARBA" id="ARBA00022475"/>
    </source>
</evidence>
<dbReference type="NCBIfam" id="TIGR01410">
    <property type="entry name" value="tatB"/>
    <property type="match status" value="1"/>
</dbReference>
<comment type="subcellular location">
    <subcellularLocation>
        <location evidence="9">Cell membrane</location>
        <topology evidence="9">Single-pass membrane protein</topology>
    </subcellularLocation>
    <subcellularLocation>
        <location evidence="1">Membrane</location>
        <topology evidence="1">Single-pass membrane protein</topology>
    </subcellularLocation>
</comment>
<dbReference type="Gene3D" id="1.20.5.3310">
    <property type="match status" value="1"/>
</dbReference>
<dbReference type="EMBL" id="JAJQKU010000011">
    <property type="protein sequence ID" value="MCD9098951.1"/>
    <property type="molecule type" value="Genomic_DNA"/>
</dbReference>
<dbReference type="PANTHER" id="PTHR33162">
    <property type="entry name" value="SEC-INDEPENDENT PROTEIN TRANSLOCASE PROTEIN TATA, CHLOROPLASTIC"/>
    <property type="match status" value="1"/>
</dbReference>
<organism evidence="11 12">
    <name type="scientific">Luteimonas fraxinea</name>
    <dbReference type="NCBI Taxonomy" id="2901869"/>
    <lineage>
        <taxon>Bacteria</taxon>
        <taxon>Pseudomonadati</taxon>
        <taxon>Pseudomonadota</taxon>
        <taxon>Gammaproteobacteria</taxon>
        <taxon>Lysobacterales</taxon>
        <taxon>Lysobacteraceae</taxon>
        <taxon>Luteimonas</taxon>
    </lineage>
</organism>
<proteinExistence type="inferred from homology"/>
<evidence type="ECO:0000256" key="8">
    <source>
        <dbReference type="ARBA" id="ARBA00023136"/>
    </source>
</evidence>
<gene>
    <name evidence="9 11" type="primary">tatB</name>
    <name evidence="11" type="ORF">LTT95_18655</name>
</gene>